<dbReference type="InterPro" id="IPR013116">
    <property type="entry name" value="KARI_N"/>
</dbReference>
<keyword evidence="5" id="KW-0028">Amino-acid biosynthesis</keyword>
<protein>
    <recommendedName>
        <fullName evidence="11">Acetohydroxy-acid reductoisomerase</fullName>
    </recommendedName>
    <alternativeName>
        <fullName evidence="10">Alpha-keto-beta-hydroxylacyl reductoisomerase</fullName>
    </alternativeName>
</protein>
<evidence type="ECO:0000256" key="1">
    <source>
        <dbReference type="ARBA" id="ARBA00001946"/>
    </source>
</evidence>
<dbReference type="Pfam" id="PF01450">
    <property type="entry name" value="KARI_C"/>
    <property type="match status" value="1"/>
</dbReference>
<dbReference type="PROSITE" id="PS51850">
    <property type="entry name" value="KARI_N"/>
    <property type="match status" value="1"/>
</dbReference>
<dbReference type="SUPFAM" id="SSF51735">
    <property type="entry name" value="NAD(P)-binding Rossmann-fold domains"/>
    <property type="match status" value="1"/>
</dbReference>
<evidence type="ECO:0000256" key="8">
    <source>
        <dbReference type="ARBA" id="ARBA00023002"/>
    </source>
</evidence>
<dbReference type="GO" id="GO:0009099">
    <property type="term" value="P:L-valine biosynthetic process"/>
    <property type="evidence" value="ECO:0007669"/>
    <property type="project" value="UniProtKB-UniPathway"/>
</dbReference>
<evidence type="ECO:0000256" key="4">
    <source>
        <dbReference type="ARBA" id="ARBA00010318"/>
    </source>
</evidence>
<keyword evidence="7" id="KW-0460">Magnesium</keyword>
<dbReference type="InterPro" id="IPR008927">
    <property type="entry name" value="6-PGluconate_DH-like_C_sf"/>
</dbReference>
<dbReference type="Proteomes" id="UP000237271">
    <property type="component" value="Unassembled WGS sequence"/>
</dbReference>
<feature type="domain" description="KARI N-terminal Rossmann" evidence="12">
    <location>
        <begin position="49"/>
        <end position="248"/>
    </location>
</feature>
<evidence type="ECO:0000256" key="5">
    <source>
        <dbReference type="ARBA" id="ARBA00022605"/>
    </source>
</evidence>
<comment type="caution">
    <text evidence="13">The sequence shown here is derived from an EMBL/GenBank/DDBJ whole genome shotgun (WGS) entry which is preliminary data.</text>
</comment>
<dbReference type="AlphaFoldDB" id="A0A2P4XDF2"/>
<dbReference type="Gene3D" id="3.40.50.720">
    <property type="entry name" value="NAD(P)-binding Rossmann-like Domain"/>
    <property type="match status" value="1"/>
</dbReference>
<dbReference type="Pfam" id="PF07991">
    <property type="entry name" value="KARI_N"/>
    <property type="match status" value="1"/>
</dbReference>
<dbReference type="Gene3D" id="1.10.1040.10">
    <property type="entry name" value="N-(1-d-carboxylethyl)-l-norvaline Dehydrogenase, domain 2"/>
    <property type="match status" value="1"/>
</dbReference>
<organism evidence="13 14">
    <name type="scientific">Phytophthora palmivora</name>
    <dbReference type="NCBI Taxonomy" id="4796"/>
    <lineage>
        <taxon>Eukaryota</taxon>
        <taxon>Sar</taxon>
        <taxon>Stramenopiles</taxon>
        <taxon>Oomycota</taxon>
        <taxon>Peronosporomycetes</taxon>
        <taxon>Peronosporales</taxon>
        <taxon>Peronosporaceae</taxon>
        <taxon>Phytophthora</taxon>
    </lineage>
</organism>
<accession>A0A2P4XDF2</accession>
<comment type="similarity">
    <text evidence="4">Belongs to the ketol-acid reductoisomerase family.</text>
</comment>
<comment type="pathway">
    <text evidence="3">Amino-acid biosynthesis; L-isoleucine biosynthesis; L-isoleucine from 2-oxobutanoate: step 2/4.</text>
</comment>
<dbReference type="InterPro" id="IPR013328">
    <property type="entry name" value="6PGD_dom2"/>
</dbReference>
<evidence type="ECO:0000256" key="10">
    <source>
        <dbReference type="ARBA" id="ARBA00030209"/>
    </source>
</evidence>
<reference evidence="13 14" key="1">
    <citation type="journal article" date="2017" name="Genome Biol. Evol.">
        <title>Phytophthora megakarya and P. palmivora, closely related causal agents of cacao black pod rot, underwent increases in genome sizes and gene numbers by different mechanisms.</title>
        <authorList>
            <person name="Ali S.S."/>
            <person name="Shao J."/>
            <person name="Lary D.J."/>
            <person name="Kronmiller B."/>
            <person name="Shen D."/>
            <person name="Strem M.D."/>
            <person name="Amoako-Attah I."/>
            <person name="Akrofi A.Y."/>
            <person name="Begoude B.A."/>
            <person name="Ten Hoopen G.M."/>
            <person name="Coulibaly K."/>
            <person name="Kebe B.I."/>
            <person name="Melnick R.L."/>
            <person name="Guiltinan M.J."/>
            <person name="Tyler B.M."/>
            <person name="Meinhardt L.W."/>
            <person name="Bailey B.A."/>
        </authorList>
    </citation>
    <scope>NUCLEOTIDE SEQUENCE [LARGE SCALE GENOMIC DNA]</scope>
    <source>
        <strain evidence="14">sbr112.9</strain>
    </source>
</reference>
<dbReference type="UniPathway" id="UPA00047">
    <property type="reaction ID" value="UER00056"/>
</dbReference>
<dbReference type="OrthoDB" id="10255643at2759"/>
<comment type="cofactor">
    <cofactor evidence="1">
        <name>Mg(2+)</name>
        <dbReference type="ChEBI" id="CHEBI:18420"/>
    </cofactor>
</comment>
<proteinExistence type="inferred from homology"/>
<dbReference type="FunFam" id="3.40.50.720:FF:000146">
    <property type="entry name" value="Ketol-acid reductoisomerase"/>
    <property type="match status" value="1"/>
</dbReference>
<dbReference type="PANTHER" id="PTHR21371">
    <property type="entry name" value="KETOL-ACID REDUCTOISOMERASE, MITOCHONDRIAL"/>
    <property type="match status" value="1"/>
</dbReference>
<feature type="non-terminal residue" evidence="13">
    <location>
        <position position="334"/>
    </location>
</feature>
<name>A0A2P4XDF2_9STRA</name>
<dbReference type="GO" id="GO:0004455">
    <property type="term" value="F:ketol-acid reductoisomerase activity"/>
    <property type="evidence" value="ECO:0007669"/>
    <property type="project" value="InterPro"/>
</dbReference>
<dbReference type="PANTHER" id="PTHR21371:SF1">
    <property type="entry name" value="KETOL-ACID REDUCTOISOMERASE, MITOCHONDRIAL"/>
    <property type="match status" value="1"/>
</dbReference>
<dbReference type="InterPro" id="IPR000506">
    <property type="entry name" value="KARI_C"/>
</dbReference>
<dbReference type="EMBL" id="NCKW01011396">
    <property type="protein sequence ID" value="POM63586.1"/>
    <property type="molecule type" value="Genomic_DNA"/>
</dbReference>
<evidence type="ECO:0000256" key="7">
    <source>
        <dbReference type="ARBA" id="ARBA00022842"/>
    </source>
</evidence>
<keyword evidence="9" id="KW-0100">Branched-chain amino acid biosynthesis</keyword>
<gene>
    <name evidence="13" type="ORF">PHPALM_20987</name>
</gene>
<evidence type="ECO:0000256" key="3">
    <source>
        <dbReference type="ARBA" id="ARBA00004885"/>
    </source>
</evidence>
<keyword evidence="8" id="KW-0560">Oxidoreductase</keyword>
<keyword evidence="14" id="KW-1185">Reference proteome</keyword>
<evidence type="ECO:0000313" key="14">
    <source>
        <dbReference type="Proteomes" id="UP000237271"/>
    </source>
</evidence>
<dbReference type="GO" id="GO:0009097">
    <property type="term" value="P:isoleucine biosynthetic process"/>
    <property type="evidence" value="ECO:0007669"/>
    <property type="project" value="UniProtKB-UniPathway"/>
</dbReference>
<evidence type="ECO:0000256" key="9">
    <source>
        <dbReference type="ARBA" id="ARBA00023304"/>
    </source>
</evidence>
<dbReference type="SUPFAM" id="SSF48179">
    <property type="entry name" value="6-phosphogluconate dehydrogenase C-terminal domain-like"/>
    <property type="match status" value="1"/>
</dbReference>
<dbReference type="InterPro" id="IPR013023">
    <property type="entry name" value="KARI"/>
</dbReference>
<comment type="pathway">
    <text evidence="2">Amino-acid biosynthesis; L-valine biosynthesis; L-valine from pyruvate: step 2/4.</text>
</comment>
<evidence type="ECO:0000259" key="12">
    <source>
        <dbReference type="PROSITE" id="PS51850"/>
    </source>
</evidence>
<evidence type="ECO:0000256" key="11">
    <source>
        <dbReference type="ARBA" id="ARBA00030593"/>
    </source>
</evidence>
<evidence type="ECO:0000256" key="6">
    <source>
        <dbReference type="ARBA" id="ARBA00022723"/>
    </source>
</evidence>
<evidence type="ECO:0000313" key="13">
    <source>
        <dbReference type="EMBL" id="POM63586.1"/>
    </source>
</evidence>
<dbReference type="InterPro" id="IPR036291">
    <property type="entry name" value="NAD(P)-bd_dom_sf"/>
</dbReference>
<sequence length="334" mass="36168">MRLFLKSAMRASPLLKSRSFATNASELRSVVFKDHLRTVQMAEAKETVLPGGRDLFPLLPKAFAGVKQIGVIGWGSQGPAQAQNLRESLEGSDINVKVGLREGSSSIAKANEAGFSEEKGNLGEMFDVIKESDLVVLLISDAACVKLYPKIFPLIKPGATLGLSHGFLLGHLESVNETFPKDINVVMMAPKGMGPSVRRLYVQGKTVNGAGINSSVAIHQDVSGSATEIALGWSVGVGAPYTFYTTMSDEYKSDIFGERCILLGGSLFRRYVQNGMTPEDAFKNTAECITGPLNEKISHDGIKSVYDSFKGEDKIIFEKAYTAAYTPCRDIIEE</sequence>
<dbReference type="GO" id="GO:0046872">
    <property type="term" value="F:metal ion binding"/>
    <property type="evidence" value="ECO:0007669"/>
    <property type="project" value="UniProtKB-KW"/>
</dbReference>
<keyword evidence="6" id="KW-0479">Metal-binding</keyword>
<evidence type="ECO:0000256" key="2">
    <source>
        <dbReference type="ARBA" id="ARBA00004864"/>
    </source>
</evidence>
<dbReference type="UniPathway" id="UPA00049">
    <property type="reaction ID" value="UER00060"/>
</dbReference>